<organism evidence="2 3">
    <name type="scientific">Gracilimonas halophila</name>
    <dbReference type="NCBI Taxonomy" id="1834464"/>
    <lineage>
        <taxon>Bacteria</taxon>
        <taxon>Pseudomonadati</taxon>
        <taxon>Balneolota</taxon>
        <taxon>Balneolia</taxon>
        <taxon>Balneolales</taxon>
        <taxon>Balneolaceae</taxon>
        <taxon>Gracilimonas</taxon>
    </lineage>
</organism>
<accession>A0ABW5JMV4</accession>
<gene>
    <name evidence="2" type="ORF">ACFSVN_10255</name>
</gene>
<dbReference type="Pfam" id="PF13688">
    <property type="entry name" value="Reprolysin_5"/>
    <property type="match status" value="1"/>
</dbReference>
<name>A0ABW5JMV4_9BACT</name>
<evidence type="ECO:0000259" key="1">
    <source>
        <dbReference type="Pfam" id="PF18962"/>
    </source>
</evidence>
<proteinExistence type="predicted"/>
<dbReference type="Pfam" id="PF18962">
    <property type="entry name" value="Por_Secre_tail"/>
    <property type="match status" value="1"/>
</dbReference>
<reference evidence="3" key="1">
    <citation type="journal article" date="2019" name="Int. J. Syst. Evol. Microbiol.">
        <title>The Global Catalogue of Microorganisms (GCM) 10K type strain sequencing project: providing services to taxonomists for standard genome sequencing and annotation.</title>
        <authorList>
            <consortium name="The Broad Institute Genomics Platform"/>
            <consortium name="The Broad Institute Genome Sequencing Center for Infectious Disease"/>
            <person name="Wu L."/>
            <person name="Ma J."/>
        </authorList>
    </citation>
    <scope>NUCLEOTIDE SEQUENCE [LARGE SCALE GENOMIC DNA]</scope>
    <source>
        <strain evidence="3">KCTC 52042</strain>
    </source>
</reference>
<dbReference type="EMBL" id="JBHULI010000024">
    <property type="protein sequence ID" value="MFD2532828.1"/>
    <property type="molecule type" value="Genomic_DNA"/>
</dbReference>
<evidence type="ECO:0000313" key="2">
    <source>
        <dbReference type="EMBL" id="MFD2532828.1"/>
    </source>
</evidence>
<keyword evidence="3" id="KW-1185">Reference proteome</keyword>
<dbReference type="InterPro" id="IPR026444">
    <property type="entry name" value="Secre_tail"/>
</dbReference>
<dbReference type="Gene3D" id="3.40.390.10">
    <property type="entry name" value="Collagenase (Catalytic Domain)"/>
    <property type="match status" value="1"/>
</dbReference>
<protein>
    <submittedName>
        <fullName evidence="2">M12 family metallo-peptidase</fullName>
    </submittedName>
</protein>
<dbReference type="SUPFAM" id="SSF55486">
    <property type="entry name" value="Metalloproteases ('zincins'), catalytic domain"/>
    <property type="match status" value="1"/>
</dbReference>
<evidence type="ECO:0000313" key="3">
    <source>
        <dbReference type="Proteomes" id="UP001597460"/>
    </source>
</evidence>
<dbReference type="Gene3D" id="2.60.40.4070">
    <property type="match status" value="1"/>
</dbReference>
<feature type="domain" description="Secretion system C-terminal sorting" evidence="1">
    <location>
        <begin position="364"/>
        <end position="438"/>
    </location>
</feature>
<dbReference type="InterPro" id="IPR024079">
    <property type="entry name" value="MetalloPept_cat_dom_sf"/>
</dbReference>
<sequence>MSTTQCSATDQQLLVVYTQNAASGRDIDGIISLAIQEANESYLNSNVRNMNVVLAHSQQINFNESNDIDTDLTDFINNNMVQNLRNQHQADVVLLITDGNYGSVAGVADAILATESSAYAIVEAEYSGGPDYTFAHELGHLQGAQHHPDDPTDPNGPFSYGYGHRFSYKASIFVPRRYRSTIMAYPCRPAYQDPYCSQVYSGRKHFSNPYVEYRGTDTGIQGSRENWLVLRNTASTIANFRNPDELQASINILNSNNQTGDYSFSASTCGDQLSLSYEWRVSLNTPFSYGSVLGTGSNFNYTFPPGEHYIKLTVSSGSESSVAYTSVVVQDEDCQDGDPCGPGGSFKTNPETEKSLVTEFEEAYPNPFNPVTNISFTLEKSEQVDLSVFTILGHKVASIVNNRLETGSYEYAFDARAFSSGVYILRFQAGNTVKTQQITLIK</sequence>
<dbReference type="Proteomes" id="UP001597460">
    <property type="component" value="Unassembled WGS sequence"/>
</dbReference>
<dbReference type="RefSeq" id="WP_390302342.1">
    <property type="nucleotide sequence ID" value="NZ_JBHULI010000024.1"/>
</dbReference>
<comment type="caution">
    <text evidence="2">The sequence shown here is derived from an EMBL/GenBank/DDBJ whole genome shotgun (WGS) entry which is preliminary data.</text>
</comment>
<dbReference type="NCBIfam" id="TIGR04183">
    <property type="entry name" value="Por_Secre_tail"/>
    <property type="match status" value="1"/>
</dbReference>